<organism evidence="2 3">
    <name type="scientific">Myxococcus fulvus</name>
    <dbReference type="NCBI Taxonomy" id="33"/>
    <lineage>
        <taxon>Bacteria</taxon>
        <taxon>Pseudomonadati</taxon>
        <taxon>Myxococcota</taxon>
        <taxon>Myxococcia</taxon>
        <taxon>Myxococcales</taxon>
        <taxon>Cystobacterineae</taxon>
        <taxon>Myxococcaceae</taxon>
        <taxon>Myxococcus</taxon>
    </lineage>
</organism>
<keyword evidence="3" id="KW-1185">Reference proteome</keyword>
<evidence type="ECO:0000313" key="3">
    <source>
        <dbReference type="Proteomes" id="UP000183760"/>
    </source>
</evidence>
<feature type="domain" description="DUF1570" evidence="1">
    <location>
        <begin position="146"/>
        <end position="239"/>
    </location>
</feature>
<comment type="caution">
    <text evidence="2">The sequence shown here is derived from an EMBL/GenBank/DDBJ whole genome shotgun (WGS) entry which is preliminary data.</text>
</comment>
<dbReference type="Proteomes" id="UP000183760">
    <property type="component" value="Unassembled WGS sequence"/>
</dbReference>
<dbReference type="Gene3D" id="1.25.40.10">
    <property type="entry name" value="Tetratricopeptide repeat domain"/>
    <property type="match status" value="1"/>
</dbReference>
<gene>
    <name evidence="2" type="ORF">SAMN05443572_114265</name>
</gene>
<dbReference type="Pfam" id="PF07607">
    <property type="entry name" value="DUF1570"/>
    <property type="match status" value="1"/>
</dbReference>
<proteinExistence type="predicted"/>
<dbReference type="SUPFAM" id="SSF48452">
    <property type="entry name" value="TPR-like"/>
    <property type="match status" value="1"/>
</dbReference>
<protein>
    <recommendedName>
        <fullName evidence="1">DUF1570 domain-containing protein</fullName>
    </recommendedName>
</protein>
<accession>A0ABY1CVQ8</accession>
<reference evidence="2 3" key="1">
    <citation type="submission" date="2016-10" db="EMBL/GenBank/DDBJ databases">
        <authorList>
            <person name="Varghese N."/>
            <person name="Submissions S."/>
        </authorList>
    </citation>
    <scope>NUCLEOTIDE SEQUENCE [LARGE SCALE GENOMIC DNA]</scope>
    <source>
        <strain evidence="2 3">DSM 16525</strain>
    </source>
</reference>
<name>A0ABY1CVQ8_MYXFU</name>
<evidence type="ECO:0000259" key="1">
    <source>
        <dbReference type="Pfam" id="PF07607"/>
    </source>
</evidence>
<evidence type="ECO:0000313" key="2">
    <source>
        <dbReference type="EMBL" id="SEU39994.1"/>
    </source>
</evidence>
<dbReference type="RefSeq" id="WP_083560785.1">
    <property type="nucleotide sequence ID" value="NZ_BJXR01000046.1"/>
</dbReference>
<sequence length="495" mass="55302">MPMSKVWVGLLGLLVFSGCAGSRALCPREGGRAWSEVKSEHFRMHTDLSPEVAAKSAIELEKLRRALLLAWGTDFNPPGSLDVILLRNTSELAEFTQGRYIGFVSTTERGPLLVMSGEGYLLDNGPELQLQTHELAHYLSQHVLLRQPLWLAEGLAQYLETTHIKPSTGEAVLGRVNANSRNHVTRNGWLGIDELWEWDQKELLSDAESQQHYASAWLWVHYLMNMHPERFDAFQTRLARAEDPQRAFAQSFQGVSDLGGDLRTYLMSGRSAYLTLPLPAVSTQVAVRELGSAEVHANRGLMFLRAPGELTQAQRQEKARAELAQALTEDPTNVSAAVLATQLSSNRQEHLARARELVKAHPEDGRGWDLLAEMLSDQDEPQVLEQARESAARLLPHDVRMLTSLAQHYMMTLQPQKGLPSAKRAVELSPGNPFGLAVQAALFFQMDRCAEAVGFQRRAVDMLHEAYAPEFRKDLRERLQRYEAKCGTTVSKPGP</sequence>
<dbReference type="EMBL" id="FOIB01000014">
    <property type="protein sequence ID" value="SEU39994.1"/>
    <property type="molecule type" value="Genomic_DNA"/>
</dbReference>
<dbReference type="InterPro" id="IPR011464">
    <property type="entry name" value="DUF1570"/>
</dbReference>
<dbReference type="InterPro" id="IPR011990">
    <property type="entry name" value="TPR-like_helical_dom_sf"/>
</dbReference>
<dbReference type="PROSITE" id="PS51257">
    <property type="entry name" value="PROKAR_LIPOPROTEIN"/>
    <property type="match status" value="1"/>
</dbReference>